<evidence type="ECO:0000313" key="8">
    <source>
        <dbReference type="EMBL" id="WTY93391.1"/>
    </source>
</evidence>
<accession>A0AAU3H9Z4</accession>
<keyword evidence="4" id="KW-0067">ATP-binding</keyword>
<evidence type="ECO:0000256" key="5">
    <source>
        <dbReference type="ARBA" id="ARBA00032897"/>
    </source>
</evidence>
<evidence type="ECO:0000256" key="4">
    <source>
        <dbReference type="ARBA" id="ARBA00022840"/>
    </source>
</evidence>
<dbReference type="Pfam" id="PF06414">
    <property type="entry name" value="Zeta_toxin"/>
    <property type="match status" value="1"/>
</dbReference>
<organism evidence="9">
    <name type="scientific">Streptomyces sp. NBC_01401</name>
    <dbReference type="NCBI Taxonomy" id="2903854"/>
    <lineage>
        <taxon>Bacteria</taxon>
        <taxon>Bacillati</taxon>
        <taxon>Actinomycetota</taxon>
        <taxon>Actinomycetes</taxon>
        <taxon>Kitasatosporales</taxon>
        <taxon>Streptomycetaceae</taxon>
        <taxon>Streptomyces</taxon>
    </lineage>
</organism>
<comment type="catalytic activity">
    <reaction evidence="6">
        <text>UDP-N-acetyl-alpha-D-glucosamine + ATP = UDP-N-acetyl-alpha-D-glucosamine 3'-phosphate + ADP + H(+)</text>
        <dbReference type="Rhea" id="RHEA:32671"/>
        <dbReference type="ChEBI" id="CHEBI:15378"/>
        <dbReference type="ChEBI" id="CHEBI:30616"/>
        <dbReference type="ChEBI" id="CHEBI:57705"/>
        <dbReference type="ChEBI" id="CHEBI:64353"/>
        <dbReference type="ChEBI" id="CHEBI:456216"/>
        <dbReference type="EC" id="2.7.1.176"/>
    </reaction>
</comment>
<dbReference type="GO" id="GO:0016301">
    <property type="term" value="F:kinase activity"/>
    <property type="evidence" value="ECO:0007669"/>
    <property type="project" value="InterPro"/>
</dbReference>
<dbReference type="Gene3D" id="3.40.50.300">
    <property type="entry name" value="P-loop containing nucleotide triphosphate hydrolases"/>
    <property type="match status" value="1"/>
</dbReference>
<name>A0AAU3H9Z4_9ACTN</name>
<dbReference type="InterPro" id="IPR027417">
    <property type="entry name" value="P-loop_NTPase"/>
</dbReference>
<evidence type="ECO:0000256" key="3">
    <source>
        <dbReference type="ARBA" id="ARBA00022741"/>
    </source>
</evidence>
<dbReference type="SUPFAM" id="SSF52540">
    <property type="entry name" value="P-loop containing nucleoside triphosphate hydrolases"/>
    <property type="match status" value="1"/>
</dbReference>
<reference evidence="9" key="1">
    <citation type="submission" date="2022-10" db="EMBL/GenBank/DDBJ databases">
        <title>The complete genomes of actinobacterial strains from the NBC collection.</title>
        <authorList>
            <person name="Joergensen T.S."/>
            <person name="Alvarez Arevalo M."/>
            <person name="Sterndorff E.B."/>
            <person name="Faurdal D."/>
            <person name="Vuksanovic O."/>
            <person name="Mourched A.-S."/>
            <person name="Charusanti P."/>
            <person name="Shaw S."/>
            <person name="Blin K."/>
            <person name="Weber T."/>
        </authorList>
    </citation>
    <scope>NUCLEOTIDE SEQUENCE</scope>
    <source>
        <strain evidence="9">NBC_01401</strain>
    </source>
</reference>
<dbReference type="EMBL" id="CP109535">
    <property type="protein sequence ID" value="WTY93391.1"/>
    <property type="molecule type" value="Genomic_DNA"/>
</dbReference>
<feature type="domain" description="Zeta toxin" evidence="7">
    <location>
        <begin position="31"/>
        <end position="73"/>
    </location>
</feature>
<keyword evidence="3" id="KW-0547">Nucleotide-binding</keyword>
<dbReference type="GO" id="GO:0005524">
    <property type="term" value="F:ATP binding"/>
    <property type="evidence" value="ECO:0007669"/>
    <property type="project" value="UniProtKB-KW"/>
</dbReference>
<gene>
    <name evidence="8" type="ORF">OG626_00100</name>
    <name evidence="9" type="ORF">OG626_36305</name>
</gene>
<evidence type="ECO:0000313" key="9">
    <source>
        <dbReference type="EMBL" id="WTY99984.1"/>
    </source>
</evidence>
<dbReference type="EC" id="2.7.1.176" evidence="2"/>
<dbReference type="InterPro" id="IPR010488">
    <property type="entry name" value="Zeta_toxin_domain"/>
</dbReference>
<evidence type="ECO:0000259" key="7">
    <source>
        <dbReference type="Pfam" id="PF06414"/>
    </source>
</evidence>
<evidence type="ECO:0000256" key="2">
    <source>
        <dbReference type="ARBA" id="ARBA00011963"/>
    </source>
</evidence>
<dbReference type="EMBL" id="CP109535">
    <property type="protein sequence ID" value="WTY99984.1"/>
    <property type="molecule type" value="Genomic_DNA"/>
</dbReference>
<sequence length="85" mass="9464">MAPGVDYHRLSGDEHNFIFDELIVPMYLNNITPQEAPVVPYVMGPQGAGKSYTARMLRRVLRARPPVQIDPTESDDVSGCNMETS</sequence>
<evidence type="ECO:0000256" key="6">
    <source>
        <dbReference type="ARBA" id="ARBA00048178"/>
    </source>
</evidence>
<evidence type="ECO:0000256" key="1">
    <source>
        <dbReference type="ARBA" id="ARBA00009104"/>
    </source>
</evidence>
<proteinExistence type="inferred from homology"/>
<dbReference type="AlphaFoldDB" id="A0AAU3H9Z4"/>
<comment type="similarity">
    <text evidence="1">Belongs to the zeta toxin family.</text>
</comment>
<protein>
    <recommendedName>
        <fullName evidence="5">UDP-N-acetylglucosamine kinase</fullName>
        <ecNumber evidence="2">2.7.1.176</ecNumber>
    </recommendedName>
    <alternativeName>
        <fullName evidence="5">UDP-N-acetylglucosamine kinase</fullName>
    </alternativeName>
</protein>